<evidence type="ECO:0000313" key="1">
    <source>
        <dbReference type="EMBL" id="MPM27727.1"/>
    </source>
</evidence>
<comment type="caution">
    <text evidence="1">The sequence shown here is derived from an EMBL/GenBank/DDBJ whole genome shotgun (WGS) entry which is preliminary data.</text>
</comment>
<organism evidence="1">
    <name type="scientific">bioreactor metagenome</name>
    <dbReference type="NCBI Taxonomy" id="1076179"/>
    <lineage>
        <taxon>unclassified sequences</taxon>
        <taxon>metagenomes</taxon>
        <taxon>ecological metagenomes</taxon>
    </lineage>
</organism>
<dbReference type="EMBL" id="VSSQ01005071">
    <property type="protein sequence ID" value="MPM27727.1"/>
    <property type="molecule type" value="Genomic_DNA"/>
</dbReference>
<protein>
    <submittedName>
        <fullName evidence="1">Uncharacterized protein</fullName>
    </submittedName>
</protein>
<sequence length="70" mass="7825">MHTVPAAFFLPDFHDGAERIRAVSRKGTGIKTDFPDKIGVNHADNSTGRALRGKVVDYWDLDPIEVKNIF</sequence>
<proteinExistence type="predicted"/>
<gene>
    <name evidence="1" type="ORF">SDC9_74240</name>
</gene>
<reference evidence="1" key="1">
    <citation type="submission" date="2019-08" db="EMBL/GenBank/DDBJ databases">
        <authorList>
            <person name="Kucharzyk K."/>
            <person name="Murdoch R.W."/>
            <person name="Higgins S."/>
            <person name="Loffler F."/>
        </authorList>
    </citation>
    <scope>NUCLEOTIDE SEQUENCE</scope>
</reference>
<accession>A0A644YHI1</accession>
<name>A0A644YHI1_9ZZZZ</name>
<dbReference type="AlphaFoldDB" id="A0A644YHI1"/>